<organism evidence="1 2">
    <name type="scientific">Subtercola boreus</name>
    <dbReference type="NCBI Taxonomy" id="120213"/>
    <lineage>
        <taxon>Bacteria</taxon>
        <taxon>Bacillati</taxon>
        <taxon>Actinomycetota</taxon>
        <taxon>Actinomycetes</taxon>
        <taxon>Micrococcales</taxon>
        <taxon>Microbacteriaceae</taxon>
        <taxon>Subtercola</taxon>
    </lineage>
</organism>
<protein>
    <submittedName>
        <fullName evidence="1">Uncharacterized protein</fullName>
    </submittedName>
</protein>
<reference evidence="1 2" key="1">
    <citation type="submission" date="2017-04" db="EMBL/GenBank/DDBJ databases">
        <title>Comparative genome analysis of Subtercola boreus.</title>
        <authorList>
            <person name="Cho Y.-J."/>
            <person name="Cho A."/>
            <person name="Kim O.-S."/>
            <person name="Lee J.-I."/>
        </authorList>
    </citation>
    <scope>NUCLEOTIDE SEQUENCE [LARGE SCALE GENOMIC DNA]</scope>
    <source>
        <strain evidence="1 2">K300</strain>
    </source>
</reference>
<proteinExistence type="predicted"/>
<accession>A0A3E0VMP6</accession>
<evidence type="ECO:0000313" key="2">
    <source>
        <dbReference type="Proteomes" id="UP000256486"/>
    </source>
</evidence>
<keyword evidence="2" id="KW-1185">Reference proteome</keyword>
<evidence type="ECO:0000313" key="1">
    <source>
        <dbReference type="EMBL" id="RFA10889.1"/>
    </source>
</evidence>
<name>A0A3E0VMP6_9MICO</name>
<dbReference type="AlphaFoldDB" id="A0A3E0VMP6"/>
<dbReference type="Proteomes" id="UP000256486">
    <property type="component" value="Unassembled WGS sequence"/>
</dbReference>
<sequence length="67" mass="7365">MNLESRDEKIVSPNSSIAPLLKSLREDLFDLVDGLLPTHIVDHVAHSILVLESLSEPPVQGDARHLS</sequence>
<dbReference type="EMBL" id="NBWZ01000001">
    <property type="protein sequence ID" value="RFA10889.1"/>
    <property type="molecule type" value="Genomic_DNA"/>
</dbReference>
<comment type="caution">
    <text evidence="1">The sequence shown here is derived from an EMBL/GenBank/DDBJ whole genome shotgun (WGS) entry which is preliminary data.</text>
</comment>
<gene>
    <name evidence="1" type="ORF">B7R54_18005</name>
</gene>